<sequence>MPSTLRRAAAPAALLAAAGVLSGCGGVGLAPEEPSDVRGVVADGGALDDDDARAGQPVLVRASDPYYEGMALLTDGTEVLDVDGSAADVAVLVAGAMVEVWVDEVCQESDPVQCGVEVVQLLEP</sequence>
<keyword evidence="3" id="KW-1185">Reference proteome</keyword>
<comment type="caution">
    <text evidence="2">The sequence shown here is derived from an EMBL/GenBank/DDBJ whole genome shotgun (WGS) entry which is preliminary data.</text>
</comment>
<organism evidence="2 3">
    <name type="scientific">Isoptericola haloaureus</name>
    <dbReference type="NCBI Taxonomy" id="1542902"/>
    <lineage>
        <taxon>Bacteria</taxon>
        <taxon>Bacillati</taxon>
        <taxon>Actinomycetota</taxon>
        <taxon>Actinomycetes</taxon>
        <taxon>Micrococcales</taxon>
        <taxon>Promicromonosporaceae</taxon>
        <taxon>Isoptericola</taxon>
    </lineage>
</organism>
<keyword evidence="1" id="KW-0732">Signal</keyword>
<dbReference type="EMBL" id="JBAGLP010000119">
    <property type="protein sequence ID" value="MEG3616499.1"/>
    <property type="molecule type" value="Genomic_DNA"/>
</dbReference>
<evidence type="ECO:0000313" key="3">
    <source>
        <dbReference type="Proteomes" id="UP001310387"/>
    </source>
</evidence>
<proteinExistence type="predicted"/>
<name>A0ABU7ZAP7_9MICO</name>
<dbReference type="PROSITE" id="PS51257">
    <property type="entry name" value="PROKAR_LIPOPROTEIN"/>
    <property type="match status" value="1"/>
</dbReference>
<dbReference type="RefSeq" id="WP_332902998.1">
    <property type="nucleotide sequence ID" value="NZ_JBAGLP010000119.1"/>
</dbReference>
<evidence type="ECO:0000313" key="2">
    <source>
        <dbReference type="EMBL" id="MEG3616499.1"/>
    </source>
</evidence>
<protein>
    <submittedName>
        <fullName evidence="2">Uncharacterized protein</fullName>
    </submittedName>
</protein>
<accession>A0ABU7ZAP7</accession>
<gene>
    <name evidence="2" type="ORF">V5O49_15315</name>
</gene>
<reference evidence="2" key="2">
    <citation type="submission" date="2024-02" db="EMBL/GenBank/DDBJ databases">
        <authorList>
            <person name="Prathaban M."/>
            <person name="Mythili R."/>
            <person name="Sharmila Devi N."/>
            <person name="Sobanaa M."/>
            <person name="Prathiviraj R."/>
            <person name="Selvin J."/>
        </authorList>
    </citation>
    <scope>NUCLEOTIDE SEQUENCE</scope>
    <source>
        <strain evidence="2">MP1014</strain>
    </source>
</reference>
<evidence type="ECO:0000256" key="1">
    <source>
        <dbReference type="SAM" id="SignalP"/>
    </source>
</evidence>
<dbReference type="Proteomes" id="UP001310387">
    <property type="component" value="Unassembled WGS sequence"/>
</dbReference>
<feature type="signal peptide" evidence="1">
    <location>
        <begin position="1"/>
        <end position="23"/>
    </location>
</feature>
<feature type="chain" id="PRO_5047063381" evidence="1">
    <location>
        <begin position="24"/>
        <end position="124"/>
    </location>
</feature>
<reference evidence="2" key="1">
    <citation type="journal article" date="2024" name="Antonie Van Leeuwenhoek">
        <title>Isoptericola haloaureus sp. nov., a dimorphic actinobacterium isolated from mangrove sediments of southeast India, implicating biosaline agricultural significance through nitrogen fixation and salt tolerance genes.</title>
        <authorList>
            <person name="Prathaban M."/>
            <person name="Prathiviraj R."/>
            <person name="Ravichandran M."/>
            <person name="Natarajan S.D."/>
            <person name="Sobanaa M."/>
            <person name="Hari Krishna Kumar S."/>
            <person name="Chandrasekar V."/>
            <person name="Selvin J."/>
        </authorList>
    </citation>
    <scope>NUCLEOTIDE SEQUENCE</scope>
    <source>
        <strain evidence="2">MP1014</strain>
    </source>
</reference>